<evidence type="ECO:0000313" key="6">
    <source>
        <dbReference type="EMBL" id="OJJ43211.1"/>
    </source>
</evidence>
<dbReference type="GO" id="GO:0006281">
    <property type="term" value="P:DNA repair"/>
    <property type="evidence" value="ECO:0007669"/>
    <property type="project" value="TreeGrafter"/>
</dbReference>
<dbReference type="VEuPathDB" id="FungiDB:ASPZODRAFT_123900"/>
<gene>
    <name evidence="6" type="ORF">ASPZODRAFT_123900</name>
</gene>
<dbReference type="InterPro" id="IPR050628">
    <property type="entry name" value="SNF2_RAD54_helicase_TF"/>
</dbReference>
<evidence type="ECO:0000259" key="5">
    <source>
        <dbReference type="PROSITE" id="PS51194"/>
    </source>
</evidence>
<dbReference type="SMART" id="SM00487">
    <property type="entry name" value="DEXDc"/>
    <property type="match status" value="1"/>
</dbReference>
<dbReference type="InterPro" id="IPR049730">
    <property type="entry name" value="SNF2/RAD54-like_C"/>
</dbReference>
<feature type="domain" description="Helicase C-terminal" evidence="5">
    <location>
        <begin position="588"/>
        <end position="737"/>
    </location>
</feature>
<dbReference type="OrthoDB" id="448448at2759"/>
<evidence type="ECO:0000313" key="7">
    <source>
        <dbReference type="Proteomes" id="UP000184188"/>
    </source>
</evidence>
<keyword evidence="3" id="KW-0067">ATP-binding</keyword>
<dbReference type="InterPro" id="IPR027417">
    <property type="entry name" value="P-loop_NTPase"/>
</dbReference>
<dbReference type="SUPFAM" id="SSF52540">
    <property type="entry name" value="P-loop containing nucleoside triphosphate hydrolases"/>
    <property type="match status" value="2"/>
</dbReference>
<dbReference type="CDD" id="cd18793">
    <property type="entry name" value="SF2_C_SNF"/>
    <property type="match status" value="1"/>
</dbReference>
<dbReference type="PROSITE" id="PS51194">
    <property type="entry name" value="HELICASE_CTER"/>
    <property type="match status" value="1"/>
</dbReference>
<keyword evidence="7" id="KW-1185">Reference proteome</keyword>
<feature type="domain" description="Helicase ATP-binding" evidence="4">
    <location>
        <begin position="200"/>
        <end position="382"/>
    </location>
</feature>
<keyword evidence="2" id="KW-0378">Hydrolase</keyword>
<protein>
    <recommendedName>
        <fullName evidence="8">Helicase ATP-binding domain-containing protein</fullName>
    </recommendedName>
</protein>
<dbReference type="GO" id="GO:0005634">
    <property type="term" value="C:nucleus"/>
    <property type="evidence" value="ECO:0007669"/>
    <property type="project" value="TreeGrafter"/>
</dbReference>
<dbReference type="SMART" id="SM00490">
    <property type="entry name" value="HELICc"/>
    <property type="match status" value="1"/>
</dbReference>
<keyword evidence="1" id="KW-0547">Nucleotide-binding</keyword>
<dbReference type="EMBL" id="KV878353">
    <property type="protein sequence ID" value="OJJ43211.1"/>
    <property type="molecule type" value="Genomic_DNA"/>
</dbReference>
<dbReference type="InterPro" id="IPR014001">
    <property type="entry name" value="Helicase_ATP-bd"/>
</dbReference>
<dbReference type="RefSeq" id="XP_022577721.1">
    <property type="nucleotide sequence ID" value="XM_022721380.1"/>
</dbReference>
<dbReference type="Proteomes" id="UP000184188">
    <property type="component" value="Unassembled WGS sequence"/>
</dbReference>
<evidence type="ECO:0000259" key="4">
    <source>
        <dbReference type="PROSITE" id="PS51192"/>
    </source>
</evidence>
<dbReference type="PANTHER" id="PTHR45626">
    <property type="entry name" value="TRANSCRIPTION TERMINATION FACTOR 2-RELATED"/>
    <property type="match status" value="1"/>
</dbReference>
<evidence type="ECO:0008006" key="8">
    <source>
        <dbReference type="Google" id="ProtNLM"/>
    </source>
</evidence>
<dbReference type="GO" id="GO:0008094">
    <property type="term" value="F:ATP-dependent activity, acting on DNA"/>
    <property type="evidence" value="ECO:0007669"/>
    <property type="project" value="TreeGrafter"/>
</dbReference>
<dbReference type="PANTHER" id="PTHR45626:SF52">
    <property type="entry name" value="SINGLE-STRANDED DNA-DEPENDENT ATPASE (EUROFUNG)"/>
    <property type="match status" value="1"/>
</dbReference>
<dbReference type="GO" id="GO:0005524">
    <property type="term" value="F:ATP binding"/>
    <property type="evidence" value="ECO:0007669"/>
    <property type="project" value="UniProtKB-KW"/>
</dbReference>
<dbReference type="CDD" id="cd18008">
    <property type="entry name" value="DEXDc_SHPRH-like"/>
    <property type="match status" value="1"/>
</dbReference>
<organism evidence="6 7">
    <name type="scientific">Penicilliopsis zonata CBS 506.65</name>
    <dbReference type="NCBI Taxonomy" id="1073090"/>
    <lineage>
        <taxon>Eukaryota</taxon>
        <taxon>Fungi</taxon>
        <taxon>Dikarya</taxon>
        <taxon>Ascomycota</taxon>
        <taxon>Pezizomycotina</taxon>
        <taxon>Eurotiomycetes</taxon>
        <taxon>Eurotiomycetidae</taxon>
        <taxon>Eurotiales</taxon>
        <taxon>Aspergillaceae</taxon>
        <taxon>Penicilliopsis</taxon>
    </lineage>
</organism>
<name>A0A1L9S7S2_9EURO</name>
<evidence type="ECO:0000256" key="3">
    <source>
        <dbReference type="ARBA" id="ARBA00022840"/>
    </source>
</evidence>
<dbReference type="AlphaFoldDB" id="A0A1L9S7S2"/>
<dbReference type="InterPro" id="IPR038718">
    <property type="entry name" value="SNF2-like_sf"/>
</dbReference>
<dbReference type="Gene3D" id="3.40.50.10810">
    <property type="entry name" value="Tandem AAA-ATPase domain"/>
    <property type="match status" value="1"/>
</dbReference>
<sequence>MVGKLNFRLSDVVRKYVEERTIELDALAHIGVLRDTISRATKIRDAIFRVDINVYGRRENQQMVSAHLSKNRVYLQHPDQRRPGSEYENPHFVMFSDLEEITPHPVLLPIEHQNSGSKASGNLDAEILDLYNHLTRHEDLRRLEGNDRITTQLLPHQEKALDFMVQRESGPISEKYSLWKPVESEGETRYLHTITKHFRLTKPSETGGGILADEMGLGKSLSILALIVRTLDSGREWAAERARASEQIEEATHGTLIVVSSALLINNWINEIRMHLEPGFKEFIYHGKKRSARRHKVKHADIVITTYHTLIAEFKTKTYSPLHRIHWYRVVLDEAHIIRRQATKFWRACYELDANSRWCLTGTPIQNRLEDIGNLFSFLRVSPLDRLSMFRKYIAIPFDESQERRILARQNLALLMDSVCIRRTKEILNLPEQQDQTKFLELSSEERVQYEKMLKMMNTALRESTIESGQQHKFRKFQAQLQLRIFCNHGTFQDPISWTKRNFHSGEDIAGLLGMGGERCWLCDKPIPAHEFREFYELYNDVYSRPLCPDCLDENGQEEENMNVQASKLAESLVGHNQYFRSNGYSIKMETLVTDVQEDLWNSKSIIFSFWTRTLDLIQRCLAEKDIPCERIDGACPLTRRQVILDDFAKKPDLPVLIMTTGTGAYGLNLTAANRVFIVEPQWNPSIENQAIARALRLGQEKEVRVIRYVIKQTIEQEMRAQQERKLKIAAATQRPA</sequence>
<evidence type="ECO:0000256" key="2">
    <source>
        <dbReference type="ARBA" id="ARBA00022801"/>
    </source>
</evidence>
<dbReference type="GO" id="GO:0016787">
    <property type="term" value="F:hydrolase activity"/>
    <property type="evidence" value="ECO:0007669"/>
    <property type="project" value="UniProtKB-KW"/>
</dbReference>
<dbReference type="InterPro" id="IPR000330">
    <property type="entry name" value="SNF2_N"/>
</dbReference>
<dbReference type="Gene3D" id="3.40.50.300">
    <property type="entry name" value="P-loop containing nucleotide triphosphate hydrolases"/>
    <property type="match status" value="1"/>
</dbReference>
<dbReference type="Pfam" id="PF00176">
    <property type="entry name" value="SNF2-rel_dom"/>
    <property type="match status" value="1"/>
</dbReference>
<accession>A0A1L9S7S2</accession>
<dbReference type="Pfam" id="PF00271">
    <property type="entry name" value="Helicase_C"/>
    <property type="match status" value="1"/>
</dbReference>
<dbReference type="InterPro" id="IPR001650">
    <property type="entry name" value="Helicase_C-like"/>
</dbReference>
<evidence type="ECO:0000256" key="1">
    <source>
        <dbReference type="ARBA" id="ARBA00022741"/>
    </source>
</evidence>
<dbReference type="PROSITE" id="PS51192">
    <property type="entry name" value="HELICASE_ATP_BIND_1"/>
    <property type="match status" value="1"/>
</dbReference>
<dbReference type="GeneID" id="34607845"/>
<reference evidence="7" key="1">
    <citation type="journal article" date="2017" name="Genome Biol.">
        <title>Comparative genomics reveals high biological diversity and specific adaptations in the industrially and medically important fungal genus Aspergillus.</title>
        <authorList>
            <person name="de Vries R.P."/>
            <person name="Riley R."/>
            <person name="Wiebenga A."/>
            <person name="Aguilar-Osorio G."/>
            <person name="Amillis S."/>
            <person name="Uchima C.A."/>
            <person name="Anderluh G."/>
            <person name="Asadollahi M."/>
            <person name="Askin M."/>
            <person name="Barry K."/>
            <person name="Battaglia E."/>
            <person name="Bayram O."/>
            <person name="Benocci T."/>
            <person name="Braus-Stromeyer S.A."/>
            <person name="Caldana C."/>
            <person name="Canovas D."/>
            <person name="Cerqueira G.C."/>
            <person name="Chen F."/>
            <person name="Chen W."/>
            <person name="Choi C."/>
            <person name="Clum A."/>
            <person name="Dos Santos R.A."/>
            <person name="Damasio A.R."/>
            <person name="Diallinas G."/>
            <person name="Emri T."/>
            <person name="Fekete E."/>
            <person name="Flipphi M."/>
            <person name="Freyberg S."/>
            <person name="Gallo A."/>
            <person name="Gournas C."/>
            <person name="Habgood R."/>
            <person name="Hainaut M."/>
            <person name="Harispe M.L."/>
            <person name="Henrissat B."/>
            <person name="Hilden K.S."/>
            <person name="Hope R."/>
            <person name="Hossain A."/>
            <person name="Karabika E."/>
            <person name="Karaffa L."/>
            <person name="Karanyi Z."/>
            <person name="Krasevec N."/>
            <person name="Kuo A."/>
            <person name="Kusch H."/>
            <person name="LaButti K."/>
            <person name="Lagendijk E.L."/>
            <person name="Lapidus A."/>
            <person name="Levasseur A."/>
            <person name="Lindquist E."/>
            <person name="Lipzen A."/>
            <person name="Logrieco A.F."/>
            <person name="MacCabe A."/>
            <person name="Maekelae M.R."/>
            <person name="Malavazi I."/>
            <person name="Melin P."/>
            <person name="Meyer V."/>
            <person name="Mielnichuk N."/>
            <person name="Miskei M."/>
            <person name="Molnar A.P."/>
            <person name="Mule G."/>
            <person name="Ngan C.Y."/>
            <person name="Orejas M."/>
            <person name="Orosz E."/>
            <person name="Ouedraogo J.P."/>
            <person name="Overkamp K.M."/>
            <person name="Park H.-S."/>
            <person name="Perrone G."/>
            <person name="Piumi F."/>
            <person name="Punt P.J."/>
            <person name="Ram A.F."/>
            <person name="Ramon A."/>
            <person name="Rauscher S."/>
            <person name="Record E."/>
            <person name="Riano-Pachon D.M."/>
            <person name="Robert V."/>
            <person name="Roehrig J."/>
            <person name="Ruller R."/>
            <person name="Salamov A."/>
            <person name="Salih N.S."/>
            <person name="Samson R.A."/>
            <person name="Sandor E."/>
            <person name="Sanguinetti M."/>
            <person name="Schuetze T."/>
            <person name="Sepcic K."/>
            <person name="Shelest E."/>
            <person name="Sherlock G."/>
            <person name="Sophianopoulou V."/>
            <person name="Squina F.M."/>
            <person name="Sun H."/>
            <person name="Susca A."/>
            <person name="Todd R.B."/>
            <person name="Tsang A."/>
            <person name="Unkles S.E."/>
            <person name="van de Wiele N."/>
            <person name="van Rossen-Uffink D."/>
            <person name="Oliveira J.V."/>
            <person name="Vesth T.C."/>
            <person name="Visser J."/>
            <person name="Yu J.-H."/>
            <person name="Zhou M."/>
            <person name="Andersen M.R."/>
            <person name="Archer D.B."/>
            <person name="Baker S.E."/>
            <person name="Benoit I."/>
            <person name="Brakhage A.A."/>
            <person name="Braus G.H."/>
            <person name="Fischer R."/>
            <person name="Frisvad J.C."/>
            <person name="Goldman G.H."/>
            <person name="Houbraken J."/>
            <person name="Oakley B."/>
            <person name="Pocsi I."/>
            <person name="Scazzocchio C."/>
            <person name="Seiboth B."/>
            <person name="vanKuyk P.A."/>
            <person name="Wortman J."/>
            <person name="Dyer P.S."/>
            <person name="Grigoriev I.V."/>
        </authorList>
    </citation>
    <scope>NUCLEOTIDE SEQUENCE [LARGE SCALE GENOMIC DNA]</scope>
    <source>
        <strain evidence="7">CBS 506.65</strain>
    </source>
</reference>
<proteinExistence type="predicted"/>
<dbReference type="STRING" id="1073090.A0A1L9S7S2"/>